<evidence type="ECO:0000256" key="1">
    <source>
        <dbReference type="ARBA" id="ARBA00022553"/>
    </source>
</evidence>
<sequence>LVILLYIHFRATNVQTKKIKAHKYSEDSLFNTIESLPFGIIFLNPDGRIRSMNHASRAMLMEEEKEDAVSYSELGLDNIPGSVNGLIYERTFGDGILLMVRRKSGIRHIYKMEWEAVVGEDDSRIVLLIDVSELNSLRNLEKISELARVEMLDSMAKEISVPLAQLRKIIPEGRDEDLQKSFTLLSNLISATLDFASKEAAGVVTEEIPFYLRSELELALEPYHRNHSSVSIITKVRNEVPDKLVGDPFRLRQAINCLVDNALELTDEGRILISCEVLEQRAGPLKLEFHVEDTGSGLNEEQIEALMNDLHRGKINHIEESSGFNRRLAIARQHIELMKGQLWLESPSTISTSPDHPGIKYSFTLDIFPAESVRENLVFNEIG</sequence>
<feature type="non-terminal residue" evidence="3">
    <location>
        <position position="1"/>
    </location>
</feature>
<keyword evidence="1" id="KW-0597">Phosphoprotein</keyword>
<dbReference type="InterPro" id="IPR035965">
    <property type="entry name" value="PAS-like_dom_sf"/>
</dbReference>
<protein>
    <recommendedName>
        <fullName evidence="2">Histidine kinase domain-containing protein</fullName>
    </recommendedName>
</protein>
<dbReference type="AlphaFoldDB" id="A0A0F8XRD8"/>
<organism evidence="3">
    <name type="scientific">marine sediment metagenome</name>
    <dbReference type="NCBI Taxonomy" id="412755"/>
    <lineage>
        <taxon>unclassified sequences</taxon>
        <taxon>metagenomes</taxon>
        <taxon>ecological metagenomes</taxon>
    </lineage>
</organism>
<dbReference type="SUPFAM" id="SSF55874">
    <property type="entry name" value="ATPase domain of HSP90 chaperone/DNA topoisomerase II/histidine kinase"/>
    <property type="match status" value="1"/>
</dbReference>
<name>A0A0F8XRD8_9ZZZZ</name>
<evidence type="ECO:0000259" key="2">
    <source>
        <dbReference type="PROSITE" id="PS50109"/>
    </source>
</evidence>
<dbReference type="InterPro" id="IPR005467">
    <property type="entry name" value="His_kinase_dom"/>
</dbReference>
<comment type="caution">
    <text evidence="3">The sequence shown here is derived from an EMBL/GenBank/DDBJ whole genome shotgun (WGS) entry which is preliminary data.</text>
</comment>
<dbReference type="InterPro" id="IPR036890">
    <property type="entry name" value="HATPase_C_sf"/>
</dbReference>
<dbReference type="SUPFAM" id="SSF55785">
    <property type="entry name" value="PYP-like sensor domain (PAS domain)"/>
    <property type="match status" value="1"/>
</dbReference>
<reference evidence="3" key="1">
    <citation type="journal article" date="2015" name="Nature">
        <title>Complex archaea that bridge the gap between prokaryotes and eukaryotes.</title>
        <authorList>
            <person name="Spang A."/>
            <person name="Saw J.H."/>
            <person name="Jorgensen S.L."/>
            <person name="Zaremba-Niedzwiedzka K."/>
            <person name="Martijn J."/>
            <person name="Lind A.E."/>
            <person name="van Eijk R."/>
            <person name="Schleper C."/>
            <person name="Guy L."/>
            <person name="Ettema T.J."/>
        </authorList>
    </citation>
    <scope>NUCLEOTIDE SEQUENCE</scope>
</reference>
<dbReference type="SMART" id="SM00387">
    <property type="entry name" value="HATPase_c"/>
    <property type="match status" value="1"/>
</dbReference>
<dbReference type="Pfam" id="PF02518">
    <property type="entry name" value="HATPase_c"/>
    <property type="match status" value="1"/>
</dbReference>
<dbReference type="InterPro" id="IPR003594">
    <property type="entry name" value="HATPase_dom"/>
</dbReference>
<dbReference type="EMBL" id="LAZR01057647">
    <property type="protein sequence ID" value="KKK71632.1"/>
    <property type="molecule type" value="Genomic_DNA"/>
</dbReference>
<proteinExistence type="predicted"/>
<gene>
    <name evidence="3" type="ORF">LCGC14_2911970</name>
</gene>
<evidence type="ECO:0000313" key="3">
    <source>
        <dbReference type="EMBL" id="KKK71632.1"/>
    </source>
</evidence>
<feature type="domain" description="Histidine kinase" evidence="2">
    <location>
        <begin position="154"/>
        <end position="369"/>
    </location>
</feature>
<dbReference type="PANTHER" id="PTHR45339:SF5">
    <property type="entry name" value="HISTIDINE KINASE"/>
    <property type="match status" value="1"/>
</dbReference>
<dbReference type="PROSITE" id="PS50109">
    <property type="entry name" value="HIS_KIN"/>
    <property type="match status" value="1"/>
</dbReference>
<accession>A0A0F8XRD8</accession>
<dbReference type="PANTHER" id="PTHR45339">
    <property type="entry name" value="HYBRID SIGNAL TRANSDUCTION HISTIDINE KINASE J"/>
    <property type="match status" value="1"/>
</dbReference>
<feature type="non-terminal residue" evidence="3">
    <location>
        <position position="383"/>
    </location>
</feature>
<dbReference type="Gene3D" id="3.30.565.10">
    <property type="entry name" value="Histidine kinase-like ATPase, C-terminal domain"/>
    <property type="match status" value="1"/>
</dbReference>